<dbReference type="eggNOG" id="ENOG502T0WP">
    <property type="taxonomic scope" value="Eukaryota"/>
</dbReference>
<sequence>MVSPDNVSLTTTIMQSDVELDGDEPQVLQVVAAPPVRSGGGDDETLCSSDCVNASKPERWVEITERLGSALSKELSAGGVRKHVDKLKKKSTDRSAQRSEPCQTTPMYTAGQEPHKSVDENELERLVEVYVQKKDDGTLVQSKRTESMTKKVAMTGPVRFVSVDFEVNNQMDSIVPETQPSQDEDEDMTEHVGEEVQTVTQNPIAHLEPNETEADVNREASEQSNAYPVEREGVQEPQRDEVADSELGAQEGAADTLPILEEVSTVEPEEMFSAMTMEHLQPEKKHRGSDPRLAKHPLDIQEHYVQQDYQGPVGTDPPTQSVGGKDAAKARLNVHELQHMLNLAKTIAYNDIKRSIHIFFFDRPLAAKFQGMQVLFRGIMYSLTSMHRPDTGSVWDRQMNSDGVHRTAQREYEVEIHNLTRFTDIGRLTAFLTKHLAVAFELVNMDSFTPNSMRTTAWTMRIKSAECPEYLRGIVRIIFFGRTLILKHPLAKSFANREDMKQSIQERLKVKVEVYRQEETVLTPVAPPKLEVRHTQQEGGPVAWGSPPETPVTNLSGASATAERHLGNHWIQVTLAKGSTLYAHPATLQRKGVKVSTHYSELYDADDEEPEPESKSEKNSPVQDVVELSSGSDQETKRKPAITAAENTKLHLVKTKLPKLPDTSQLIALKQRQHAVIASIIQALGDCHVHSWPVSDQSLKDVTTLEQMEKQLLIWGEDGTGGPMGSDDLGGDVDELRRRLMGLSIPHDLKFQANLSNEHDSATRQLLQKYQISRVVLQQWKSTVQPAHKDDAMRDRIGDGEVEDEASSAYAPSSEGS</sequence>
<protein>
    <submittedName>
        <fullName evidence="2">Uncharacterized protein</fullName>
    </submittedName>
</protein>
<name>D0NU73_PHYIT</name>
<gene>
    <name evidence="2" type="ORF">PITG_16826</name>
</gene>
<dbReference type="Proteomes" id="UP000006643">
    <property type="component" value="Unassembled WGS sequence"/>
</dbReference>
<feature type="region of interest" description="Disordered" evidence="1">
    <location>
        <begin position="784"/>
        <end position="817"/>
    </location>
</feature>
<evidence type="ECO:0000256" key="1">
    <source>
        <dbReference type="SAM" id="MobiDB-lite"/>
    </source>
</evidence>
<feature type="compositionally biased region" description="Basic and acidic residues" evidence="1">
    <location>
        <begin position="787"/>
        <end position="799"/>
    </location>
</feature>
<feature type="region of interest" description="Disordered" evidence="1">
    <location>
        <begin position="86"/>
        <end position="117"/>
    </location>
</feature>
<dbReference type="VEuPathDB" id="FungiDB:PITG_16826"/>
<evidence type="ECO:0000313" key="2">
    <source>
        <dbReference type="EMBL" id="EEY65206.1"/>
    </source>
</evidence>
<dbReference type="KEGG" id="pif:PITG_16826"/>
<feature type="region of interest" description="Disordered" evidence="1">
    <location>
        <begin position="603"/>
        <end position="643"/>
    </location>
</feature>
<accession>D0NU73</accession>
<organism evidence="2 3">
    <name type="scientific">Phytophthora infestans (strain T30-4)</name>
    <name type="common">Potato late blight agent</name>
    <dbReference type="NCBI Taxonomy" id="403677"/>
    <lineage>
        <taxon>Eukaryota</taxon>
        <taxon>Sar</taxon>
        <taxon>Stramenopiles</taxon>
        <taxon>Oomycota</taxon>
        <taxon>Peronosporomycetes</taxon>
        <taxon>Peronosporales</taxon>
        <taxon>Peronosporaceae</taxon>
        <taxon>Phytophthora</taxon>
    </lineage>
</organism>
<feature type="region of interest" description="Disordered" evidence="1">
    <location>
        <begin position="199"/>
        <end position="246"/>
    </location>
</feature>
<dbReference type="RefSeq" id="XP_002897270.1">
    <property type="nucleotide sequence ID" value="XM_002897224.1"/>
</dbReference>
<reference evidence="3" key="1">
    <citation type="journal article" date="2009" name="Nature">
        <title>Genome sequence and analysis of the Irish potato famine pathogen Phytophthora infestans.</title>
        <authorList>
            <consortium name="The Broad Institute Genome Sequencing Platform"/>
            <person name="Haas B.J."/>
            <person name="Kamoun S."/>
            <person name="Zody M.C."/>
            <person name="Jiang R.H."/>
            <person name="Handsaker R.E."/>
            <person name="Cano L.M."/>
            <person name="Grabherr M."/>
            <person name="Kodira C.D."/>
            <person name="Raffaele S."/>
            <person name="Torto-Alalibo T."/>
            <person name="Bozkurt T.O."/>
            <person name="Ah-Fong A.M."/>
            <person name="Alvarado L."/>
            <person name="Anderson V.L."/>
            <person name="Armstrong M.R."/>
            <person name="Avrova A."/>
            <person name="Baxter L."/>
            <person name="Beynon J."/>
            <person name="Boevink P.C."/>
            <person name="Bollmann S.R."/>
            <person name="Bos J.I."/>
            <person name="Bulone V."/>
            <person name="Cai G."/>
            <person name="Cakir C."/>
            <person name="Carrington J.C."/>
            <person name="Chawner M."/>
            <person name="Conti L."/>
            <person name="Costanzo S."/>
            <person name="Ewan R."/>
            <person name="Fahlgren N."/>
            <person name="Fischbach M.A."/>
            <person name="Fugelstad J."/>
            <person name="Gilroy E.M."/>
            <person name="Gnerre S."/>
            <person name="Green P.J."/>
            <person name="Grenville-Briggs L.J."/>
            <person name="Griffith J."/>
            <person name="Grunwald N.J."/>
            <person name="Horn K."/>
            <person name="Horner N.R."/>
            <person name="Hu C.H."/>
            <person name="Huitema E."/>
            <person name="Jeong D.H."/>
            <person name="Jones A.M."/>
            <person name="Jones J.D."/>
            <person name="Jones R.W."/>
            <person name="Karlsson E.K."/>
            <person name="Kunjeti S.G."/>
            <person name="Lamour K."/>
            <person name="Liu Z."/>
            <person name="Ma L."/>
            <person name="Maclean D."/>
            <person name="Chibucos M.C."/>
            <person name="McDonald H."/>
            <person name="McWalters J."/>
            <person name="Meijer H.J."/>
            <person name="Morgan W."/>
            <person name="Morris P.F."/>
            <person name="Munro C.A."/>
            <person name="O'Neill K."/>
            <person name="Ospina-Giraldo M."/>
            <person name="Pinzon A."/>
            <person name="Pritchard L."/>
            <person name="Ramsahoye B."/>
            <person name="Ren Q."/>
            <person name="Restrepo S."/>
            <person name="Roy S."/>
            <person name="Sadanandom A."/>
            <person name="Savidor A."/>
            <person name="Schornack S."/>
            <person name="Schwartz D.C."/>
            <person name="Schumann U.D."/>
            <person name="Schwessinger B."/>
            <person name="Seyer L."/>
            <person name="Sharpe T."/>
            <person name="Silvar C."/>
            <person name="Song J."/>
            <person name="Studholme D.J."/>
            <person name="Sykes S."/>
            <person name="Thines M."/>
            <person name="van de Vondervoort P.J."/>
            <person name="Phuntumart V."/>
            <person name="Wawra S."/>
            <person name="Weide R."/>
            <person name="Win J."/>
            <person name="Young C."/>
            <person name="Zhou S."/>
            <person name="Fry W."/>
            <person name="Meyers B.C."/>
            <person name="van West P."/>
            <person name="Ristaino J."/>
            <person name="Govers F."/>
            <person name="Birch P.R."/>
            <person name="Whisson S.C."/>
            <person name="Judelson H.S."/>
            <person name="Nusbaum C."/>
        </authorList>
    </citation>
    <scope>NUCLEOTIDE SEQUENCE [LARGE SCALE GENOMIC DNA]</scope>
    <source>
        <strain evidence="3">T30-4</strain>
    </source>
</reference>
<feature type="compositionally biased region" description="Polar residues" evidence="1">
    <location>
        <begin position="98"/>
        <end position="107"/>
    </location>
</feature>
<feature type="compositionally biased region" description="Basic and acidic residues" evidence="1">
    <location>
        <begin position="229"/>
        <end position="242"/>
    </location>
</feature>
<dbReference type="AlphaFoldDB" id="D0NU73"/>
<dbReference type="GeneID" id="9469393"/>
<proteinExistence type="predicted"/>
<dbReference type="EMBL" id="DS028163">
    <property type="protein sequence ID" value="EEY65206.1"/>
    <property type="molecule type" value="Genomic_DNA"/>
</dbReference>
<dbReference type="HOGENOM" id="CLU_345977_0_0_1"/>
<keyword evidence="3" id="KW-1185">Reference proteome</keyword>
<dbReference type="InParanoid" id="D0NU73"/>
<evidence type="ECO:0000313" key="3">
    <source>
        <dbReference type="Proteomes" id="UP000006643"/>
    </source>
</evidence>